<dbReference type="PANTHER" id="PTHR16103:SF0">
    <property type="entry name" value="TRANSMEMBRANE PROTEIN 140"/>
    <property type="match status" value="1"/>
</dbReference>
<protein>
    <submittedName>
        <fullName evidence="2">Uncharacterized protein</fullName>
    </submittedName>
</protein>
<keyword evidence="1" id="KW-1133">Transmembrane helix</keyword>
<reference evidence="2" key="2">
    <citation type="submission" date="2020-05" db="UniProtKB">
        <authorList>
            <consortium name="Ensembl"/>
        </authorList>
    </citation>
    <scope>IDENTIFICATION</scope>
</reference>
<name>A0A6I8QKC3_XENTR</name>
<dbReference type="Pfam" id="PF14985">
    <property type="entry name" value="TM140"/>
    <property type="match status" value="1"/>
</dbReference>
<dbReference type="GeneTree" id="ENSGT01010000229625"/>
<evidence type="ECO:0000313" key="2">
    <source>
        <dbReference type="Ensembl" id="ENSXETP00000073423"/>
    </source>
</evidence>
<dbReference type="AlphaFoldDB" id="A0A6I8QKC3"/>
<dbReference type="FunCoup" id="A0A6I8QKC3">
    <property type="interactions" value="45"/>
</dbReference>
<evidence type="ECO:0000256" key="1">
    <source>
        <dbReference type="SAM" id="Phobius"/>
    </source>
</evidence>
<dbReference type="PANTHER" id="PTHR16103">
    <property type="entry name" value="TRANSMEMBRANE PROTEIN 140"/>
    <property type="match status" value="1"/>
</dbReference>
<keyword evidence="1" id="KW-0812">Transmembrane</keyword>
<dbReference type="Bgee" id="ENSXETG00000040933">
    <property type="expression patterns" value="Expressed in mesonephros and 17 other cell types or tissues"/>
</dbReference>
<feature type="transmembrane region" description="Helical" evidence="1">
    <location>
        <begin position="125"/>
        <end position="148"/>
    </location>
</feature>
<keyword evidence="1" id="KW-0472">Membrane</keyword>
<organism evidence="2">
    <name type="scientific">Xenopus tropicalis</name>
    <name type="common">Western clawed frog</name>
    <name type="synonym">Silurana tropicalis</name>
    <dbReference type="NCBI Taxonomy" id="8364"/>
    <lineage>
        <taxon>Eukaryota</taxon>
        <taxon>Metazoa</taxon>
        <taxon>Chordata</taxon>
        <taxon>Craniata</taxon>
        <taxon>Vertebrata</taxon>
        <taxon>Euteleostomi</taxon>
        <taxon>Amphibia</taxon>
        <taxon>Batrachia</taxon>
        <taxon>Anura</taxon>
        <taxon>Pipoidea</taxon>
        <taxon>Pipidae</taxon>
        <taxon>Xenopodinae</taxon>
        <taxon>Xenopus</taxon>
        <taxon>Silurana</taxon>
    </lineage>
</organism>
<dbReference type="InterPro" id="IPR028038">
    <property type="entry name" value="TM140"/>
</dbReference>
<dbReference type="InParanoid" id="A0A6I8QKC3"/>
<feature type="transmembrane region" description="Helical" evidence="1">
    <location>
        <begin position="154"/>
        <end position="173"/>
    </location>
</feature>
<dbReference type="Ensembl" id="ENSXETT00000090301">
    <property type="protein sequence ID" value="ENSXETP00000073423"/>
    <property type="gene ID" value="ENSXETG00000040933"/>
</dbReference>
<reference evidence="2" key="1">
    <citation type="journal article" date="2010" name="Science">
        <title>The genome of the Western clawed frog Xenopus tropicalis.</title>
        <authorList>
            <person name="Hellsten U."/>
            <person name="Harland R.M."/>
            <person name="Gilchrist M.J."/>
            <person name="Hendrix D."/>
            <person name="Jurka J."/>
            <person name="Kapitonov V."/>
            <person name="Ovcharenko I."/>
            <person name="Putnam N.H."/>
            <person name="Shu S."/>
            <person name="Taher L."/>
            <person name="Blitz I.L."/>
            <person name="Blumberg B."/>
            <person name="Dichmann D.S."/>
            <person name="Dubchak I."/>
            <person name="Amaya E."/>
            <person name="Detter J.C."/>
            <person name="Fletcher R."/>
            <person name="Gerhard D.S."/>
            <person name="Goodstein D."/>
            <person name="Graves T."/>
            <person name="Grigoriev I.V."/>
            <person name="Grimwood J."/>
            <person name="Kawashima T."/>
            <person name="Lindquist E."/>
            <person name="Lucas S.M."/>
            <person name="Mead P.E."/>
            <person name="Mitros T."/>
            <person name="Ogino H."/>
            <person name="Ohta Y."/>
            <person name="Poliakov A.V."/>
            <person name="Pollet N."/>
            <person name="Robert J."/>
            <person name="Salamov A."/>
            <person name="Sater A.K."/>
            <person name="Schmutz J."/>
            <person name="Terry A."/>
            <person name="Vize P.D."/>
            <person name="Warren W.C."/>
            <person name="Wells D."/>
            <person name="Wills A."/>
            <person name="Wilson R.K."/>
            <person name="Zimmerman L.B."/>
            <person name="Zorn A.M."/>
            <person name="Grainger R."/>
            <person name="Grammer T."/>
            <person name="Khokha M.K."/>
            <person name="Richardson P.M."/>
            <person name="Rokhsar D.S."/>
        </authorList>
    </citation>
    <scope>NUCLEOTIDE SEQUENCE [LARGE SCALE GENOMIC DNA]</scope>
    <source>
        <strain evidence="2">Nigerian</strain>
    </source>
</reference>
<proteinExistence type="predicted"/>
<feature type="transmembrane region" description="Helical" evidence="1">
    <location>
        <begin position="91"/>
        <end position="113"/>
    </location>
</feature>
<feature type="transmembrane region" description="Helical" evidence="1">
    <location>
        <begin position="15"/>
        <end position="37"/>
    </location>
</feature>
<sequence length="202" mass="21966">KVPSSLWEVRPFRKAAGVLLTISLSGLVCSLLIYALLLEAGSIAISGCKKIGFYNYCLYNGTSAGCYCITDQEGLTAVGLNCQKGLLMSLVLTYSSLVTFLMGLLTMALALSFNERTLWMFPQVFNGLSLAGLSVGLLMYLCLTWGLYDISELSTGFLALLLAIVGLILLSSIMRHYSRLTANPFKTPTTDDISDQKYNLVV</sequence>
<accession>A0A6I8QKC3</accession>